<feature type="transmembrane region" description="Helical" evidence="6">
    <location>
        <begin position="355"/>
        <end position="375"/>
    </location>
</feature>
<reference evidence="7" key="1">
    <citation type="submission" date="2016-02" db="EMBL/GenBank/DDBJ databases">
        <title>Genome sequence of Bacillus trypoxylicola KCTC 13244(T).</title>
        <authorList>
            <person name="Jeong H."/>
            <person name="Park S.-H."/>
            <person name="Choi S.-K."/>
        </authorList>
    </citation>
    <scope>NUCLEOTIDE SEQUENCE [LARGE SCALE GENOMIC DNA]</scope>
    <source>
        <strain evidence="7">KCTC 13244</strain>
    </source>
</reference>
<dbReference type="PIRSF" id="PIRSF038958">
    <property type="entry name" value="PG_synth_SpoVB"/>
    <property type="match status" value="1"/>
</dbReference>
<comment type="subcellular location">
    <subcellularLocation>
        <location evidence="1">Cell membrane</location>
        <topology evidence="1">Multi-pass membrane protein</topology>
    </subcellularLocation>
</comment>
<protein>
    <submittedName>
        <fullName evidence="7">Stage V sporulation protein B</fullName>
    </submittedName>
</protein>
<dbReference type="InterPro" id="IPR050833">
    <property type="entry name" value="Poly_Biosynth_Transport"/>
</dbReference>
<feature type="transmembrane region" description="Helical" evidence="6">
    <location>
        <begin position="121"/>
        <end position="140"/>
    </location>
</feature>
<dbReference type="AlphaFoldDB" id="A0A162E6F2"/>
<gene>
    <name evidence="7" type="ORF">AZF04_03575</name>
</gene>
<feature type="transmembrane region" description="Helical" evidence="6">
    <location>
        <begin position="250"/>
        <end position="272"/>
    </location>
</feature>
<dbReference type="GO" id="GO:0005886">
    <property type="term" value="C:plasma membrane"/>
    <property type="evidence" value="ECO:0007669"/>
    <property type="project" value="UniProtKB-SubCell"/>
</dbReference>
<evidence type="ECO:0000256" key="2">
    <source>
        <dbReference type="ARBA" id="ARBA00022475"/>
    </source>
</evidence>
<feature type="transmembrane region" description="Helical" evidence="6">
    <location>
        <begin position="326"/>
        <end position="343"/>
    </location>
</feature>
<keyword evidence="4 6" id="KW-1133">Transmembrane helix</keyword>
<feature type="transmembrane region" description="Helical" evidence="6">
    <location>
        <begin position="387"/>
        <end position="407"/>
    </location>
</feature>
<organism evidence="7 8">
    <name type="scientific">Alkalihalobacillus trypoxylicola</name>
    <dbReference type="NCBI Taxonomy" id="519424"/>
    <lineage>
        <taxon>Bacteria</taxon>
        <taxon>Bacillati</taxon>
        <taxon>Bacillota</taxon>
        <taxon>Bacilli</taxon>
        <taxon>Bacillales</taxon>
        <taxon>Bacillaceae</taxon>
        <taxon>Alkalihalobacillus</taxon>
    </lineage>
</organism>
<dbReference type="InterPro" id="IPR014249">
    <property type="entry name" value="Spore_V_B"/>
</dbReference>
<name>A0A162E6F2_9BACI</name>
<keyword evidence="5 6" id="KW-0472">Membrane</keyword>
<dbReference type="Proteomes" id="UP000075806">
    <property type="component" value="Unassembled WGS sequence"/>
</dbReference>
<dbReference type="CDD" id="cd13124">
    <property type="entry name" value="MATE_SpoVB_like"/>
    <property type="match status" value="1"/>
</dbReference>
<dbReference type="PANTHER" id="PTHR30250:SF24">
    <property type="entry name" value="STAGE V SPORULATION PROTEIN B"/>
    <property type="match status" value="1"/>
</dbReference>
<feature type="transmembrane region" description="Helical" evidence="6">
    <location>
        <begin position="84"/>
        <end position="109"/>
    </location>
</feature>
<dbReference type="NCBIfam" id="TIGR02900">
    <property type="entry name" value="spore_V_B"/>
    <property type="match status" value="1"/>
</dbReference>
<keyword evidence="3 6" id="KW-0812">Transmembrane</keyword>
<evidence type="ECO:0000256" key="3">
    <source>
        <dbReference type="ARBA" id="ARBA00022692"/>
    </source>
</evidence>
<keyword evidence="2" id="KW-1003">Cell membrane</keyword>
<feature type="transmembrane region" description="Helical" evidence="6">
    <location>
        <begin position="161"/>
        <end position="180"/>
    </location>
</feature>
<dbReference type="Pfam" id="PF01943">
    <property type="entry name" value="Polysacc_synt"/>
    <property type="match status" value="1"/>
</dbReference>
<dbReference type="PANTHER" id="PTHR30250">
    <property type="entry name" value="PST FAMILY PREDICTED COLANIC ACID TRANSPORTER"/>
    <property type="match status" value="1"/>
</dbReference>
<evidence type="ECO:0000256" key="1">
    <source>
        <dbReference type="ARBA" id="ARBA00004651"/>
    </source>
</evidence>
<dbReference type="OrthoDB" id="9775950at2"/>
<sequence length="518" mass="56569">MTKQTFLKGAFILIIASLITRILGFGNRIVVARIMGSEGVGLYMMAIPTMLLVMNLTQFGLPVAISKLVAEAEANRDQKRVKRILVVSISITTILSVVFTTLLIIFAPFISAKLLTDSRAFYPLIAVTPIIPIVAVSSIIRGYFQGKQNMKPTAISQVIEQVVRITLVAVTTTAFLPLGVEYAAAGAMISVVAGEFISLLYMIFIFKGKKPFRVRKQFFQFAKEGKKTLSDLLRIAIPTTGSRMIGSVSLFFEPIVVAQSLALAGVTTIVATKQYGELAGFAIPLLLLPTFITTSLSVSLVPAISEAAAQKHYKLIHHRLTQAMRLAMLSGGISIVVLYVFAHEIMTLMYNAPEVATYIKIMAPFSIFLYIQGPLQATLQALDLAKAAMMNSLFGAVVKTAAIFALATRPELGIMGAALAVVIGFILVTLLHFASVVKTVGFTIEVRLVLKVILLISATAMVGIFCSNYLYKFDLLFMDTFISISLTTAFYLLFMISLKLIHRRELIRLPVIGKLFKS</sequence>
<dbReference type="EMBL" id="LTAO01000012">
    <property type="protein sequence ID" value="KYG31870.1"/>
    <property type="molecule type" value="Genomic_DNA"/>
</dbReference>
<dbReference type="InterPro" id="IPR002797">
    <property type="entry name" value="Polysacc_synth"/>
</dbReference>
<feature type="transmembrane region" description="Helical" evidence="6">
    <location>
        <begin position="278"/>
        <end position="305"/>
    </location>
</feature>
<evidence type="ECO:0000256" key="6">
    <source>
        <dbReference type="SAM" id="Phobius"/>
    </source>
</evidence>
<keyword evidence="8" id="KW-1185">Reference proteome</keyword>
<accession>A0A162E6F2</accession>
<evidence type="ECO:0000256" key="4">
    <source>
        <dbReference type="ARBA" id="ARBA00022989"/>
    </source>
</evidence>
<feature type="transmembrane region" description="Helical" evidence="6">
    <location>
        <begin position="186"/>
        <end position="206"/>
    </location>
</feature>
<feature type="transmembrane region" description="Helical" evidence="6">
    <location>
        <begin position="413"/>
        <end position="436"/>
    </location>
</feature>
<dbReference type="InterPro" id="IPR024923">
    <property type="entry name" value="PG_synth_SpoVB"/>
</dbReference>
<evidence type="ECO:0000256" key="5">
    <source>
        <dbReference type="ARBA" id="ARBA00023136"/>
    </source>
</evidence>
<evidence type="ECO:0000313" key="8">
    <source>
        <dbReference type="Proteomes" id="UP000075806"/>
    </source>
</evidence>
<proteinExistence type="predicted"/>
<feature type="transmembrane region" description="Helical" evidence="6">
    <location>
        <begin position="476"/>
        <end position="498"/>
    </location>
</feature>
<dbReference type="STRING" id="519424.AZF04_03575"/>
<feature type="transmembrane region" description="Helical" evidence="6">
    <location>
        <begin position="448"/>
        <end position="470"/>
    </location>
</feature>
<comment type="caution">
    <text evidence="7">The sequence shown here is derived from an EMBL/GenBank/DDBJ whole genome shotgun (WGS) entry which is preliminary data.</text>
</comment>
<evidence type="ECO:0000313" key="7">
    <source>
        <dbReference type="EMBL" id="KYG31870.1"/>
    </source>
</evidence>
<dbReference type="RefSeq" id="WP_061948237.1">
    <property type="nucleotide sequence ID" value="NZ_LTAO01000012.1"/>
</dbReference>
<feature type="transmembrane region" description="Helical" evidence="6">
    <location>
        <begin position="40"/>
        <end position="63"/>
    </location>
</feature>